<keyword evidence="3" id="KW-1185">Reference proteome</keyword>
<dbReference type="Pfam" id="PF18182">
    <property type="entry name" value="mCpol"/>
    <property type="match status" value="1"/>
</dbReference>
<accession>A0A443IJP3</accession>
<sequence length="124" mass="13077">MIYVAIDGDDIGGKLASSYLANRVESLKATKDLIDLKTRQISELLSSLGYDVLFCAADGVTGALKADQINTSSLYQKVALIGGDDISFSVGVGNSLRESYVALLYAKSTGKARACNFSSIGKDV</sequence>
<evidence type="ECO:0000313" key="3">
    <source>
        <dbReference type="Proteomes" id="UP000285710"/>
    </source>
</evidence>
<gene>
    <name evidence="2" type="ORF">D2T33_21125</name>
</gene>
<reference evidence="2 3" key="2">
    <citation type="submission" date="2019-01" db="EMBL/GenBank/DDBJ databases">
        <authorList>
            <person name="Li Y."/>
        </authorList>
    </citation>
    <scope>NUCLEOTIDE SEQUENCE [LARGE SCALE GENOMIC DNA]</scope>
    <source>
        <strain evidence="2 3">2D-5</strain>
    </source>
</reference>
<dbReference type="RefSeq" id="WP_128271090.1">
    <property type="nucleotide sequence ID" value="NZ_SAUW01000054.1"/>
</dbReference>
<reference evidence="2 3" key="1">
    <citation type="submission" date="2019-01" db="EMBL/GenBank/DDBJ databases">
        <title>Sinorhodobacter populi sp. nov. isolated from the symptomatic bark tissue of Populus euramericana canker.</title>
        <authorList>
            <person name="Xu G."/>
        </authorList>
    </citation>
    <scope>NUCLEOTIDE SEQUENCE [LARGE SCALE GENOMIC DNA]</scope>
    <source>
        <strain evidence="2 3">2D-5</strain>
    </source>
</reference>
<protein>
    <submittedName>
        <fullName evidence="2">MCpol domain-containing protein</fullName>
    </submittedName>
</protein>
<dbReference type="InterPro" id="IPR040942">
    <property type="entry name" value="Minimal_Cpol"/>
</dbReference>
<dbReference type="AlphaFoldDB" id="A0A443IJP3"/>
<proteinExistence type="predicted"/>
<dbReference type="NCBIfam" id="NF033576">
    <property type="entry name" value="mCpol"/>
    <property type="match status" value="1"/>
</dbReference>
<comment type="caution">
    <text evidence="2">The sequence shown here is derived from an EMBL/GenBank/DDBJ whole genome shotgun (WGS) entry which is preliminary data.</text>
</comment>
<dbReference type="EMBL" id="SAUW01000054">
    <property type="protein sequence ID" value="RWR04388.1"/>
    <property type="molecule type" value="Genomic_DNA"/>
</dbReference>
<dbReference type="Proteomes" id="UP000285710">
    <property type="component" value="Unassembled WGS sequence"/>
</dbReference>
<evidence type="ECO:0000259" key="1">
    <source>
        <dbReference type="Pfam" id="PF18182"/>
    </source>
</evidence>
<organism evidence="2 3">
    <name type="scientific">Paenirhodobacter populi</name>
    <dbReference type="NCBI Taxonomy" id="2306993"/>
    <lineage>
        <taxon>Bacteria</taxon>
        <taxon>Pseudomonadati</taxon>
        <taxon>Pseudomonadota</taxon>
        <taxon>Alphaproteobacteria</taxon>
        <taxon>Rhodobacterales</taxon>
        <taxon>Rhodobacter group</taxon>
        <taxon>Paenirhodobacter</taxon>
    </lineage>
</organism>
<name>A0A443IJP3_9RHOB</name>
<evidence type="ECO:0000313" key="2">
    <source>
        <dbReference type="EMBL" id="RWR04388.1"/>
    </source>
</evidence>
<feature type="domain" description="Minimal CRISPR polymerase" evidence="1">
    <location>
        <begin position="3"/>
        <end position="114"/>
    </location>
</feature>